<dbReference type="InterPro" id="IPR004568">
    <property type="entry name" value="Ppantetheine-prot_Trfase_dom"/>
</dbReference>
<proteinExistence type="inferred from homology"/>
<dbReference type="Pfam" id="PF01648">
    <property type="entry name" value="ACPS"/>
    <property type="match status" value="1"/>
</dbReference>
<name>A0A6H1UH05_9GAMM</name>
<dbReference type="GO" id="GO:0006633">
    <property type="term" value="P:fatty acid biosynthetic process"/>
    <property type="evidence" value="ECO:0007669"/>
    <property type="project" value="UniProtKB-UniRule"/>
</dbReference>
<organism evidence="12 13">
    <name type="scientific">Ferrimonas lipolytica</name>
    <dbReference type="NCBI Taxonomy" id="2724191"/>
    <lineage>
        <taxon>Bacteria</taxon>
        <taxon>Pseudomonadati</taxon>
        <taxon>Pseudomonadota</taxon>
        <taxon>Gammaproteobacteria</taxon>
        <taxon>Alteromonadales</taxon>
        <taxon>Ferrimonadaceae</taxon>
        <taxon>Ferrimonas</taxon>
    </lineage>
</organism>
<evidence type="ECO:0000256" key="4">
    <source>
        <dbReference type="ARBA" id="ARBA00022832"/>
    </source>
</evidence>
<dbReference type="NCBIfam" id="TIGR00556">
    <property type="entry name" value="pantethn_trn"/>
    <property type="match status" value="1"/>
</dbReference>
<dbReference type="FunFam" id="3.90.470.20:FF:000001">
    <property type="entry name" value="Holo-[acyl-carrier-protein] synthase"/>
    <property type="match status" value="1"/>
</dbReference>
<dbReference type="SUPFAM" id="SSF56214">
    <property type="entry name" value="4'-phosphopantetheinyl transferase"/>
    <property type="match status" value="1"/>
</dbReference>
<dbReference type="Proteomes" id="UP000501602">
    <property type="component" value="Chromosome"/>
</dbReference>
<accession>A0A6H1UH05</accession>
<feature type="domain" description="4'-phosphopantetheinyl transferase" evidence="11">
    <location>
        <begin position="5"/>
        <end position="104"/>
    </location>
</feature>
<dbReference type="InterPro" id="IPR002582">
    <property type="entry name" value="ACPS"/>
</dbReference>
<dbReference type="AlphaFoldDB" id="A0A6H1UH05"/>
<dbReference type="GO" id="GO:0005737">
    <property type="term" value="C:cytoplasm"/>
    <property type="evidence" value="ECO:0007669"/>
    <property type="project" value="UniProtKB-SubCell"/>
</dbReference>
<dbReference type="GO" id="GO:0000287">
    <property type="term" value="F:magnesium ion binding"/>
    <property type="evidence" value="ECO:0007669"/>
    <property type="project" value="UniProtKB-UniRule"/>
</dbReference>
<evidence type="ECO:0000259" key="11">
    <source>
        <dbReference type="Pfam" id="PF01648"/>
    </source>
</evidence>
<keyword evidence="3 10" id="KW-0479">Metal-binding</keyword>
<dbReference type="RefSeq" id="WP_168660756.1">
    <property type="nucleotide sequence ID" value="NZ_CP051180.1"/>
</dbReference>
<keyword evidence="10" id="KW-0963">Cytoplasm</keyword>
<dbReference type="EC" id="2.7.8.7" evidence="10"/>
<dbReference type="KEGG" id="fes:HER31_11715"/>
<evidence type="ECO:0000256" key="5">
    <source>
        <dbReference type="ARBA" id="ARBA00022842"/>
    </source>
</evidence>
<keyword evidence="2 10" id="KW-0808">Transferase</keyword>
<evidence type="ECO:0000256" key="9">
    <source>
        <dbReference type="ARBA" id="ARBA00054726"/>
    </source>
</evidence>
<comment type="similarity">
    <text evidence="10">Belongs to the P-Pant transferase superfamily. AcpS family.</text>
</comment>
<evidence type="ECO:0000313" key="13">
    <source>
        <dbReference type="Proteomes" id="UP000501602"/>
    </source>
</evidence>
<feature type="binding site" evidence="10">
    <location>
        <position position="9"/>
    </location>
    <ligand>
        <name>Mg(2+)</name>
        <dbReference type="ChEBI" id="CHEBI:18420"/>
    </ligand>
</feature>
<evidence type="ECO:0000256" key="10">
    <source>
        <dbReference type="HAMAP-Rule" id="MF_00101"/>
    </source>
</evidence>
<comment type="catalytic activity">
    <reaction evidence="8 10">
        <text>apo-[ACP] + CoA = holo-[ACP] + adenosine 3',5'-bisphosphate + H(+)</text>
        <dbReference type="Rhea" id="RHEA:12068"/>
        <dbReference type="Rhea" id="RHEA-COMP:9685"/>
        <dbReference type="Rhea" id="RHEA-COMP:9690"/>
        <dbReference type="ChEBI" id="CHEBI:15378"/>
        <dbReference type="ChEBI" id="CHEBI:29999"/>
        <dbReference type="ChEBI" id="CHEBI:57287"/>
        <dbReference type="ChEBI" id="CHEBI:58343"/>
        <dbReference type="ChEBI" id="CHEBI:64479"/>
        <dbReference type="EC" id="2.7.8.7"/>
    </reaction>
</comment>
<dbReference type="NCBIfam" id="TIGR00516">
    <property type="entry name" value="acpS"/>
    <property type="match status" value="1"/>
</dbReference>
<reference evidence="12 13" key="1">
    <citation type="submission" date="2020-04" db="EMBL/GenBank/DDBJ databases">
        <title>Ferrimonas sp. S7 isolated from sea water.</title>
        <authorList>
            <person name="Bae S.S."/>
            <person name="Baek K."/>
        </authorList>
    </citation>
    <scope>NUCLEOTIDE SEQUENCE [LARGE SCALE GENOMIC DNA]</scope>
    <source>
        <strain evidence="12 13">S7</strain>
    </source>
</reference>
<evidence type="ECO:0000256" key="1">
    <source>
        <dbReference type="ARBA" id="ARBA00022516"/>
    </source>
</evidence>
<dbReference type="HAMAP" id="MF_00101">
    <property type="entry name" value="AcpS"/>
    <property type="match status" value="1"/>
</dbReference>
<evidence type="ECO:0000313" key="12">
    <source>
        <dbReference type="EMBL" id="QIZ77496.1"/>
    </source>
</evidence>
<comment type="cofactor">
    <cofactor evidence="10">
        <name>Mg(2+)</name>
        <dbReference type="ChEBI" id="CHEBI:18420"/>
    </cofactor>
</comment>
<keyword evidence="1 10" id="KW-0444">Lipid biosynthesis</keyword>
<keyword evidence="4 10" id="KW-0276">Fatty acid metabolism</keyword>
<dbReference type="InterPro" id="IPR037143">
    <property type="entry name" value="4-PPantetheinyl_Trfase_dom_sf"/>
</dbReference>
<evidence type="ECO:0000256" key="8">
    <source>
        <dbReference type="ARBA" id="ARBA00050875"/>
    </source>
</evidence>
<dbReference type="Gene3D" id="3.90.470.20">
    <property type="entry name" value="4'-phosphopantetheinyl transferase domain"/>
    <property type="match status" value="1"/>
</dbReference>
<feature type="binding site" evidence="10">
    <location>
        <position position="58"/>
    </location>
    <ligand>
        <name>Mg(2+)</name>
        <dbReference type="ChEBI" id="CHEBI:18420"/>
    </ligand>
</feature>
<comment type="function">
    <text evidence="10">Transfers the 4'-phosphopantetheine moiety from coenzyme A to a Ser of acyl-carrier-protein.</text>
</comment>
<dbReference type="GO" id="GO:0008897">
    <property type="term" value="F:holo-[acyl-carrier-protein] synthase activity"/>
    <property type="evidence" value="ECO:0007669"/>
    <property type="project" value="UniProtKB-UniRule"/>
</dbReference>
<gene>
    <name evidence="10" type="primary">acpS</name>
    <name evidence="12" type="ORF">HER31_11715</name>
</gene>
<sequence length="125" mass="13474">MAIKGLGTDIVEIARFSDRFDKLGDKLARRILTESEQAEFAQSSTPARLLAKRFAVKEAASKALGTGIGRGVSFHHIELYHDDWGAPKLRFNGGAAERLASLGANCALVSLSDEKAYVVATVIIE</sequence>
<evidence type="ECO:0000256" key="6">
    <source>
        <dbReference type="ARBA" id="ARBA00023098"/>
    </source>
</evidence>
<evidence type="ECO:0000256" key="7">
    <source>
        <dbReference type="ARBA" id="ARBA00023160"/>
    </source>
</evidence>
<protein>
    <recommendedName>
        <fullName evidence="10">Holo-[acyl-carrier-protein] synthase</fullName>
        <shortName evidence="10">Holo-ACP synthase</shortName>
        <ecNumber evidence="10">2.7.8.7</ecNumber>
    </recommendedName>
    <alternativeName>
        <fullName evidence="10">4'-phosphopantetheinyl transferase AcpS</fullName>
    </alternativeName>
</protein>
<dbReference type="EMBL" id="CP051180">
    <property type="protein sequence ID" value="QIZ77496.1"/>
    <property type="molecule type" value="Genomic_DNA"/>
</dbReference>
<keyword evidence="13" id="KW-1185">Reference proteome</keyword>
<dbReference type="InterPro" id="IPR008278">
    <property type="entry name" value="4-PPantetheinyl_Trfase_dom"/>
</dbReference>
<keyword evidence="7 10" id="KW-0275">Fatty acid biosynthesis</keyword>
<comment type="subcellular location">
    <subcellularLocation>
        <location evidence="10">Cytoplasm</location>
    </subcellularLocation>
</comment>
<evidence type="ECO:0000256" key="2">
    <source>
        <dbReference type="ARBA" id="ARBA00022679"/>
    </source>
</evidence>
<comment type="function">
    <text evidence="9">Transfers the 4'-phosphopantetheine moiety from coenzyme A to the 'Ser-36' of acyl-carrier-protein.</text>
</comment>
<evidence type="ECO:0000256" key="3">
    <source>
        <dbReference type="ARBA" id="ARBA00022723"/>
    </source>
</evidence>
<keyword evidence="6 10" id="KW-0443">Lipid metabolism</keyword>
<keyword evidence="5 10" id="KW-0460">Magnesium</keyword>